<dbReference type="Proteomes" id="UP001642502">
    <property type="component" value="Unassembled WGS sequence"/>
</dbReference>
<feature type="compositionally biased region" description="Polar residues" evidence="1">
    <location>
        <begin position="375"/>
        <end position="398"/>
    </location>
</feature>
<evidence type="ECO:0000313" key="3">
    <source>
        <dbReference type="Proteomes" id="UP001642502"/>
    </source>
</evidence>
<dbReference type="EMBL" id="CAWUON010000008">
    <property type="protein sequence ID" value="CAK7264729.1"/>
    <property type="molecule type" value="Genomic_DNA"/>
</dbReference>
<proteinExistence type="predicted"/>
<feature type="region of interest" description="Disordered" evidence="1">
    <location>
        <begin position="807"/>
        <end position="863"/>
    </location>
</feature>
<feature type="region of interest" description="Disordered" evidence="1">
    <location>
        <begin position="654"/>
        <end position="714"/>
    </location>
</feature>
<feature type="region of interest" description="Disordered" evidence="1">
    <location>
        <begin position="900"/>
        <end position="950"/>
    </location>
</feature>
<feature type="region of interest" description="Disordered" evidence="1">
    <location>
        <begin position="282"/>
        <end position="307"/>
    </location>
</feature>
<feature type="compositionally biased region" description="Polar residues" evidence="1">
    <location>
        <begin position="1224"/>
        <end position="1240"/>
    </location>
</feature>
<feature type="compositionally biased region" description="Polar residues" evidence="1">
    <location>
        <begin position="205"/>
        <end position="255"/>
    </location>
</feature>
<feature type="compositionally biased region" description="Polar residues" evidence="1">
    <location>
        <begin position="1251"/>
        <end position="1263"/>
    </location>
</feature>
<feature type="compositionally biased region" description="Acidic residues" evidence="1">
    <location>
        <begin position="654"/>
        <end position="677"/>
    </location>
</feature>
<name>A0ABP0D943_9PEZI</name>
<feature type="region of interest" description="Disordered" evidence="1">
    <location>
        <begin position="1311"/>
        <end position="1357"/>
    </location>
</feature>
<feature type="compositionally biased region" description="Basic and acidic residues" evidence="1">
    <location>
        <begin position="426"/>
        <end position="436"/>
    </location>
</feature>
<reference evidence="2 3" key="1">
    <citation type="submission" date="2024-01" db="EMBL/GenBank/DDBJ databases">
        <authorList>
            <person name="Allen C."/>
            <person name="Tagirdzhanova G."/>
        </authorList>
    </citation>
    <scope>NUCLEOTIDE SEQUENCE [LARGE SCALE GENOMIC DNA]</scope>
    <source>
        <strain evidence="2 3">CBS 119000</strain>
    </source>
</reference>
<feature type="region of interest" description="Disordered" evidence="1">
    <location>
        <begin position="1135"/>
        <end position="1186"/>
    </location>
</feature>
<feature type="compositionally biased region" description="Polar residues" evidence="1">
    <location>
        <begin position="905"/>
        <end position="918"/>
    </location>
</feature>
<evidence type="ECO:0000313" key="2">
    <source>
        <dbReference type="EMBL" id="CAK7264729.1"/>
    </source>
</evidence>
<sequence length="1476" mass="157535">NDSQGKNSRSGGSKPATSFVTPTDLQSSAAAAATAAASAANMANDAYNNSSSTVLNKRKSSAASAAAAANARTKKSSLPFLRKNPVSSLLGRRKTGASSTDLAAMGTANADGPVYVPIRGTRIHDFSAPGPRHNPTTDVPPATPSISNTAAVAAMAAIVNASASSKPNLATSHSSKTQPRMASPNTNNISSSVRTTSVIGAAGNTLLTPTPQLGANDSSSNNDKSVRMSQSAPQQTPAATTSLPISQNLTVTSDGAQGETPTYFEHPVVGLREEPMRILSQGTLQAPRESRSHSLNEEPMPGEAVTHDSLPRAEAIERPDLDPKTVSEDREDLLSVRPEITTAPLPATSAGALSTTEVSPSADTILSRNVSISDLSPQAKNTGGLPLTSNTTPISASFQPRHMKSTSSRFSFMIGSASEEKLLEERHRKKEAEKKALGGGNGHGAGPAKGVGTRDSRFDDFDEDDFDYDAVMNGDDADYGEDDAHLFGGQDDSEDVEVRYSGLDEGEASPRTSQLSQISLRQSITGNAAHDFEGSESTAKTVHAEAEDDDPEGVDPDNDQENFAGFVFQRSNQASSMISPANAGVLLTPLDTPSQVVSFAMTSGEATSFYSPSESLSPLDAENTTVFIPVKMPTQIDTKTTEYGVMLNSRASDDENTLDQYELDDFSGDDSGNDCTDEYGKDNDRDQETTRSSQNEIGLISSLPQKQEPNSVASKVQLEDRLPGNANMAVLANSAAGRDDDDLYYDQGLLDELDFGTAERSGPAFDESIFDFNDTDEYGRPIPGAFAAAQASQQTAMAANIEAATDSKSNLPVAESKADDAHCVRKAKSSSLASEDGQRTGLPSNRGPSSQFAGSYSSSDPRRALRRQLPPILTDAQRVDEYQAALAAAAHLAAASGKFRRDSSSAHLSPESTSSPPTFQVDDNYGTGLGLQGLSLGDDGESAVQASSSLGASDGDGLLMRFEDGRLGSKFENRSVFEIEYGYEDDNDAYTQDIEDYDFDDAIIAEANAEALANDMDGFYGQEFNFYSAPGHQPRNSTEREGIQFANGGYFIPAGVGRSISGRVVSREPNLTPITERSEYSNRNSVMSLAVPPFGSSSELRSPGLSQLALVAEGDNTELSLSSLLRLRNRTFGGAGSQASLNSSREGSPMPLSGSYSNQYYGNRSDNERDRGDRDNASSPFAGPTPSQLLLLQKQYPLPAQYQYQHRSNANLSISPRGGAASSCLGSDNGSESGSPTLTSMLPADPGGSGSSVPPRQSPTYSALPNLISGHGKCPPVPEEEDETIPETEVVAQSDLLPYETYRVGASGISSASESGLWMQSPVQRDNSRTSSSRGGEVVGSSSKERHTLPPARRQQLRQKQFHDFEVQALEQQLQVKECETEQIQKQIQQLLLLQQQQQQQMDPEYTSPISPQSPLSPFGMPSRRPKGHRHKSSSDSISYIREEEEETGESRWVMERRRLADTGEIEIEREVVDQI</sequence>
<feature type="compositionally biased region" description="Polar residues" evidence="1">
    <location>
        <begin position="1154"/>
        <end position="1164"/>
    </location>
</feature>
<feature type="region of interest" description="Disordered" evidence="1">
    <location>
        <begin position="204"/>
        <end position="260"/>
    </location>
</feature>
<feature type="compositionally biased region" description="Polar residues" evidence="1">
    <location>
        <begin position="841"/>
        <end position="859"/>
    </location>
</feature>
<keyword evidence="3" id="KW-1185">Reference proteome</keyword>
<feature type="compositionally biased region" description="Acidic residues" evidence="1">
    <location>
        <begin position="546"/>
        <end position="560"/>
    </location>
</feature>
<feature type="compositionally biased region" description="Polar residues" evidence="1">
    <location>
        <begin position="1137"/>
        <end position="1146"/>
    </location>
</feature>
<feature type="compositionally biased region" description="Basic and acidic residues" evidence="1">
    <location>
        <begin position="1165"/>
        <end position="1176"/>
    </location>
</feature>
<feature type="compositionally biased region" description="Polar residues" evidence="1">
    <location>
        <begin position="690"/>
        <end position="714"/>
    </location>
</feature>
<feature type="compositionally biased region" description="Polar residues" evidence="1">
    <location>
        <begin position="166"/>
        <end position="192"/>
    </location>
</feature>
<feature type="region of interest" description="Disordered" evidence="1">
    <location>
        <begin position="426"/>
        <end position="496"/>
    </location>
</feature>
<comment type="caution">
    <text evidence="2">The sequence shown here is derived from an EMBL/GenBank/DDBJ whole genome shotgun (WGS) entry which is preliminary data.</text>
</comment>
<gene>
    <name evidence="2" type="ORF">SEPCBS119000_001143</name>
</gene>
<accession>A0ABP0D943</accession>
<feature type="compositionally biased region" description="Gly residues" evidence="1">
    <location>
        <begin position="437"/>
        <end position="449"/>
    </location>
</feature>
<feature type="compositionally biased region" description="Low complexity" evidence="1">
    <location>
        <begin position="1329"/>
        <end position="1342"/>
    </location>
</feature>
<feature type="region of interest" description="Disordered" evidence="1">
    <location>
        <begin position="1213"/>
        <end position="1285"/>
    </location>
</feature>
<feature type="compositionally biased region" description="Basic and acidic residues" evidence="1">
    <location>
        <begin position="678"/>
        <end position="689"/>
    </location>
</feature>
<feature type="region of interest" description="Disordered" evidence="1">
    <location>
        <begin position="375"/>
        <end position="402"/>
    </location>
</feature>
<organism evidence="2 3">
    <name type="scientific">Sporothrix epigloea</name>
    <dbReference type="NCBI Taxonomy" id="1892477"/>
    <lineage>
        <taxon>Eukaryota</taxon>
        <taxon>Fungi</taxon>
        <taxon>Dikarya</taxon>
        <taxon>Ascomycota</taxon>
        <taxon>Pezizomycotina</taxon>
        <taxon>Sordariomycetes</taxon>
        <taxon>Sordariomycetidae</taxon>
        <taxon>Ophiostomatales</taxon>
        <taxon>Ophiostomataceae</taxon>
        <taxon>Sporothrix</taxon>
    </lineage>
</organism>
<feature type="region of interest" description="Disordered" evidence="1">
    <location>
        <begin position="163"/>
        <end position="192"/>
    </location>
</feature>
<feature type="non-terminal residue" evidence="2">
    <location>
        <position position="1"/>
    </location>
</feature>
<feature type="region of interest" description="Disordered" evidence="1">
    <location>
        <begin position="1"/>
        <end position="24"/>
    </location>
</feature>
<protein>
    <submittedName>
        <fullName evidence="2">Uncharacterized protein</fullName>
    </submittedName>
</protein>
<feature type="region of interest" description="Disordered" evidence="1">
    <location>
        <begin position="1400"/>
        <end position="1451"/>
    </location>
</feature>
<evidence type="ECO:0000256" key="1">
    <source>
        <dbReference type="SAM" id="MobiDB-lite"/>
    </source>
</evidence>
<feature type="region of interest" description="Disordered" evidence="1">
    <location>
        <begin position="522"/>
        <end position="562"/>
    </location>
</feature>